<protein>
    <recommendedName>
        <fullName evidence="3">Core-binding (CB) domain-containing protein</fullName>
    </recommendedName>
</protein>
<dbReference type="Gene3D" id="1.10.150.130">
    <property type="match status" value="1"/>
</dbReference>
<evidence type="ECO:0000256" key="1">
    <source>
        <dbReference type="ARBA" id="ARBA00023125"/>
    </source>
</evidence>
<reference evidence="4" key="1">
    <citation type="submission" date="2016-02" db="EMBL/GenBank/DDBJ databases">
        <title>Genome sequence of Bacillus trypoxylicola KCTC 13244(T).</title>
        <authorList>
            <person name="Jeong H."/>
            <person name="Park S.-H."/>
            <person name="Choi S.-K."/>
        </authorList>
    </citation>
    <scope>NUCLEOTIDE SEQUENCE [LARGE SCALE GENOMIC DNA]</scope>
    <source>
        <strain evidence="4">KCTC 13244</strain>
    </source>
</reference>
<gene>
    <name evidence="4" type="ORF">AZF04_02950</name>
</gene>
<dbReference type="RefSeq" id="WP_061947470.1">
    <property type="nucleotide sequence ID" value="NZ_LTAO01000001.1"/>
</dbReference>
<feature type="domain" description="Core-binding (CB)" evidence="3">
    <location>
        <begin position="23"/>
        <end position="111"/>
    </location>
</feature>
<proteinExistence type="predicted"/>
<dbReference type="SUPFAM" id="SSF56349">
    <property type="entry name" value="DNA breaking-rejoining enzymes"/>
    <property type="match status" value="1"/>
</dbReference>
<evidence type="ECO:0000259" key="3">
    <source>
        <dbReference type="PROSITE" id="PS51900"/>
    </source>
</evidence>
<dbReference type="EMBL" id="LTAO01000001">
    <property type="protein sequence ID" value="KYG35310.1"/>
    <property type="molecule type" value="Genomic_DNA"/>
</dbReference>
<dbReference type="STRING" id="519424.AZF04_02950"/>
<evidence type="ECO:0000313" key="4">
    <source>
        <dbReference type="EMBL" id="KYG35310.1"/>
    </source>
</evidence>
<dbReference type="InterPro" id="IPR011010">
    <property type="entry name" value="DNA_brk_join_enz"/>
</dbReference>
<dbReference type="PROSITE" id="PS51900">
    <property type="entry name" value="CB"/>
    <property type="match status" value="1"/>
</dbReference>
<evidence type="ECO:0000256" key="2">
    <source>
        <dbReference type="PROSITE-ProRule" id="PRU01248"/>
    </source>
</evidence>
<organism evidence="4 5">
    <name type="scientific">Alkalihalobacillus trypoxylicola</name>
    <dbReference type="NCBI Taxonomy" id="519424"/>
    <lineage>
        <taxon>Bacteria</taxon>
        <taxon>Bacillati</taxon>
        <taxon>Bacillota</taxon>
        <taxon>Bacilli</taxon>
        <taxon>Bacillales</taxon>
        <taxon>Bacillaceae</taxon>
        <taxon>Alkalihalobacillus</taxon>
    </lineage>
</organism>
<evidence type="ECO:0000313" key="5">
    <source>
        <dbReference type="Proteomes" id="UP000075806"/>
    </source>
</evidence>
<keyword evidence="1 2" id="KW-0238">DNA-binding</keyword>
<dbReference type="AlphaFoldDB" id="A0A162FCS7"/>
<dbReference type="InterPro" id="IPR010998">
    <property type="entry name" value="Integrase_recombinase_N"/>
</dbReference>
<dbReference type="InterPro" id="IPR044068">
    <property type="entry name" value="CB"/>
</dbReference>
<dbReference type="GO" id="GO:0003677">
    <property type="term" value="F:DNA binding"/>
    <property type="evidence" value="ECO:0007669"/>
    <property type="project" value="UniProtKB-UniRule"/>
</dbReference>
<name>A0A162FCS7_9BACI</name>
<keyword evidence="5" id="KW-1185">Reference proteome</keyword>
<dbReference type="OrthoDB" id="107900at2"/>
<comment type="caution">
    <text evidence="4">The sequence shown here is derived from an EMBL/GenBank/DDBJ whole genome shotgun (WGS) entry which is preliminary data.</text>
</comment>
<dbReference type="Proteomes" id="UP000075806">
    <property type="component" value="Unassembled WGS sequence"/>
</dbReference>
<sequence length="173" mass="20349">MRKNRLDVDILRSFKRKNGVKFIGYDDAVEDFYSDRIRTGTRESTIEYYRRELNIFRRFKVKECDQIIGISEISLELLDSFIEYLRVERGNSIGGINAKVRAIRALMFYCEESGFIKENPAKKWKQIKTKEPEINTFTSRQINELLKQPDLTTFTGLRDYILIKFLLGNATGQ</sequence>
<dbReference type="Pfam" id="PF13102">
    <property type="entry name" value="Phage_int_SAM_5"/>
    <property type="match status" value="1"/>
</dbReference>
<dbReference type="InterPro" id="IPR025269">
    <property type="entry name" value="SAM-like_dom"/>
</dbReference>
<accession>A0A162FCS7</accession>